<dbReference type="Gene3D" id="3.40.50.300">
    <property type="entry name" value="P-loop containing nucleotide triphosphate hydrolases"/>
    <property type="match status" value="1"/>
</dbReference>
<feature type="binding site" evidence="4">
    <location>
        <begin position="8"/>
        <end position="15"/>
    </location>
    <ligand>
        <name>ATP</name>
        <dbReference type="ChEBI" id="CHEBI:30616"/>
    </ligand>
</feature>
<evidence type="ECO:0000259" key="6">
    <source>
        <dbReference type="Pfam" id="PF22740"/>
    </source>
</evidence>
<dbReference type="Pfam" id="PF22740">
    <property type="entry name" value="PapZ_C"/>
    <property type="match status" value="1"/>
</dbReference>
<keyword evidence="8" id="KW-1185">Reference proteome</keyword>
<sequence length="285" mass="31413">MEVAVVSGLSGAGRSTAAKCLEDLGWFVVDNLPPELIATMVELGAQARGAITKVAVVMDVRSRAFTDDLASVIKDLDARGYKPRVLFLEATDAVLVRRFEAVRRGHPMQGDGRLADGITAERTLLEPLREEADLVLDTSSLSVHDLRAKIEDAFGSEASTQTRVTVLSFGYKYGLPMDADLVMDVRFLPNPFWIPELREHTGLEGEVRNYVLSQEGADEFLDRYHQLLRLIGAGYKREGKRYLTLAVGCTGGKHRSVAISEELAQRLSNEDGMAVKVVHRDLGRE</sequence>
<gene>
    <name evidence="7" type="ORF">GCM10017790_19450</name>
</gene>
<accession>A0ABQ3LAG7</accession>
<dbReference type="PIRSF" id="PIRSF005052">
    <property type="entry name" value="P-loopkin"/>
    <property type="match status" value="1"/>
</dbReference>
<name>A0ABQ3LAG7_9PSEU</name>
<dbReference type="PANTHER" id="PTHR30448">
    <property type="entry name" value="RNASE ADAPTER PROTEIN RAPZ"/>
    <property type="match status" value="1"/>
</dbReference>
<dbReference type="InterPro" id="IPR027417">
    <property type="entry name" value="P-loop_NTPase"/>
</dbReference>
<proteinExistence type="inferred from homology"/>
<dbReference type="InterPro" id="IPR053930">
    <property type="entry name" value="RapZ-like_N"/>
</dbReference>
<dbReference type="InterPro" id="IPR005337">
    <property type="entry name" value="RapZ-like"/>
</dbReference>
<keyword evidence="1 4" id="KW-0547">Nucleotide-binding</keyword>
<evidence type="ECO:0000313" key="7">
    <source>
        <dbReference type="EMBL" id="GHH10412.1"/>
    </source>
</evidence>
<reference evidence="8" key="1">
    <citation type="journal article" date="2019" name="Int. J. Syst. Evol. Microbiol.">
        <title>The Global Catalogue of Microorganisms (GCM) 10K type strain sequencing project: providing services to taxonomists for standard genome sequencing and annotation.</title>
        <authorList>
            <consortium name="The Broad Institute Genomics Platform"/>
            <consortium name="The Broad Institute Genome Sequencing Center for Infectious Disease"/>
            <person name="Wu L."/>
            <person name="Ma J."/>
        </authorList>
    </citation>
    <scope>NUCLEOTIDE SEQUENCE [LARGE SCALE GENOMIC DNA]</scope>
    <source>
        <strain evidence="8">CGMCC 4.7683</strain>
    </source>
</reference>
<evidence type="ECO:0000259" key="5">
    <source>
        <dbReference type="Pfam" id="PF03668"/>
    </source>
</evidence>
<evidence type="ECO:0000256" key="4">
    <source>
        <dbReference type="HAMAP-Rule" id="MF_00636"/>
    </source>
</evidence>
<dbReference type="EMBL" id="BNAY01000002">
    <property type="protein sequence ID" value="GHH10412.1"/>
    <property type="molecule type" value="Genomic_DNA"/>
</dbReference>
<organism evidence="7 8">
    <name type="scientific">Amycolatopsis oliviviridis</name>
    <dbReference type="NCBI Taxonomy" id="1471590"/>
    <lineage>
        <taxon>Bacteria</taxon>
        <taxon>Bacillati</taxon>
        <taxon>Actinomycetota</taxon>
        <taxon>Actinomycetes</taxon>
        <taxon>Pseudonocardiales</taxon>
        <taxon>Pseudonocardiaceae</taxon>
        <taxon>Amycolatopsis</taxon>
    </lineage>
</organism>
<comment type="caution">
    <text evidence="7">The sequence shown here is derived from an EMBL/GenBank/DDBJ whole genome shotgun (WGS) entry which is preliminary data.</text>
</comment>
<dbReference type="Pfam" id="PF03668">
    <property type="entry name" value="RapZ-like_N"/>
    <property type="match status" value="1"/>
</dbReference>
<keyword evidence="3 4" id="KW-0342">GTP-binding</keyword>
<feature type="domain" description="RapZ-like N-terminal" evidence="5">
    <location>
        <begin position="1"/>
        <end position="156"/>
    </location>
</feature>
<dbReference type="PANTHER" id="PTHR30448:SF0">
    <property type="entry name" value="RNASE ADAPTER PROTEIN RAPZ"/>
    <property type="match status" value="1"/>
</dbReference>
<dbReference type="SUPFAM" id="SSF52540">
    <property type="entry name" value="P-loop containing nucleoside triphosphate hydrolases"/>
    <property type="match status" value="1"/>
</dbReference>
<dbReference type="Proteomes" id="UP000635387">
    <property type="component" value="Unassembled WGS sequence"/>
</dbReference>
<protein>
    <submittedName>
        <fullName evidence="7">Nucleotide-binding protein</fullName>
    </submittedName>
</protein>
<dbReference type="RefSeq" id="WP_191254737.1">
    <property type="nucleotide sequence ID" value="NZ_BNAY01000002.1"/>
</dbReference>
<evidence type="ECO:0000256" key="2">
    <source>
        <dbReference type="ARBA" id="ARBA00022840"/>
    </source>
</evidence>
<evidence type="ECO:0000256" key="1">
    <source>
        <dbReference type="ARBA" id="ARBA00022741"/>
    </source>
</evidence>
<feature type="domain" description="RapZ C-terminal" evidence="6">
    <location>
        <begin position="163"/>
        <end position="282"/>
    </location>
</feature>
<evidence type="ECO:0000313" key="8">
    <source>
        <dbReference type="Proteomes" id="UP000635387"/>
    </source>
</evidence>
<feature type="binding site" evidence="4">
    <location>
        <begin position="59"/>
        <end position="62"/>
    </location>
    <ligand>
        <name>GTP</name>
        <dbReference type="ChEBI" id="CHEBI:37565"/>
    </ligand>
</feature>
<evidence type="ECO:0000256" key="3">
    <source>
        <dbReference type="ARBA" id="ARBA00023134"/>
    </source>
</evidence>
<dbReference type="InterPro" id="IPR053931">
    <property type="entry name" value="RapZ_C"/>
</dbReference>
<dbReference type="HAMAP" id="MF_00636">
    <property type="entry name" value="RapZ_like"/>
    <property type="match status" value="1"/>
</dbReference>
<keyword evidence="2 4" id="KW-0067">ATP-binding</keyword>
<dbReference type="NCBIfam" id="NF003828">
    <property type="entry name" value="PRK05416.1"/>
    <property type="match status" value="1"/>
</dbReference>